<dbReference type="AlphaFoldDB" id="A0A840WTX1"/>
<dbReference type="RefSeq" id="WP_184366772.1">
    <property type="nucleotide sequence ID" value="NZ_BAAAKM010000163.1"/>
</dbReference>
<comment type="caution">
    <text evidence="2">The sequence shown here is derived from an EMBL/GenBank/DDBJ whole genome shotgun (WGS) entry which is preliminary data.</text>
</comment>
<evidence type="ECO:0000313" key="3">
    <source>
        <dbReference type="Proteomes" id="UP000579647"/>
    </source>
</evidence>
<protein>
    <submittedName>
        <fullName evidence="2">Uncharacterized protein</fullName>
    </submittedName>
</protein>
<evidence type="ECO:0000256" key="1">
    <source>
        <dbReference type="SAM" id="MobiDB-lite"/>
    </source>
</evidence>
<evidence type="ECO:0000313" key="2">
    <source>
        <dbReference type="EMBL" id="MBB5493598.1"/>
    </source>
</evidence>
<dbReference type="Proteomes" id="UP000579647">
    <property type="component" value="Unassembled WGS sequence"/>
</dbReference>
<accession>A0A840WTX1</accession>
<gene>
    <name evidence="2" type="ORF">HNR07_004735</name>
</gene>
<dbReference type="EMBL" id="JACHDO010000001">
    <property type="protein sequence ID" value="MBB5493598.1"/>
    <property type="molecule type" value="Genomic_DNA"/>
</dbReference>
<keyword evidence="3" id="KW-1185">Reference proteome</keyword>
<proteinExistence type="predicted"/>
<name>A0A840WTX1_9ACTN</name>
<sequence length="113" mass="12292">MSGNNLNLQESSAFGENSQATMDNSDEMSNAVRILISEIETLSRAIDGPVGDKLKNGIEGLTNCFNDLLGWCIRNGMNMSDAHQLLGQTEHDSMEILDKETSKTDALTRSVNA</sequence>
<feature type="compositionally biased region" description="Polar residues" evidence="1">
    <location>
        <begin position="1"/>
        <end position="23"/>
    </location>
</feature>
<reference evidence="2 3" key="1">
    <citation type="submission" date="2020-08" db="EMBL/GenBank/DDBJ databases">
        <title>Sequencing the genomes of 1000 actinobacteria strains.</title>
        <authorList>
            <person name="Klenk H.-P."/>
        </authorList>
    </citation>
    <scope>NUCLEOTIDE SEQUENCE [LARGE SCALE GENOMIC DNA]</scope>
    <source>
        <strain evidence="2 3">DSM 44598</strain>
    </source>
</reference>
<feature type="region of interest" description="Disordered" evidence="1">
    <location>
        <begin position="1"/>
        <end position="24"/>
    </location>
</feature>
<organism evidence="2 3">
    <name type="scientific">Nocardiopsis metallicus</name>
    <dbReference type="NCBI Taxonomy" id="179819"/>
    <lineage>
        <taxon>Bacteria</taxon>
        <taxon>Bacillati</taxon>
        <taxon>Actinomycetota</taxon>
        <taxon>Actinomycetes</taxon>
        <taxon>Streptosporangiales</taxon>
        <taxon>Nocardiopsidaceae</taxon>
        <taxon>Nocardiopsis</taxon>
    </lineage>
</organism>